<reference evidence="11 12" key="1">
    <citation type="submission" date="2023-01" db="EMBL/GenBank/DDBJ databases">
        <title>Bacillus changyiensis sp. nov., isolated from a coastal deposit.</title>
        <authorList>
            <person name="Xiao G."/>
            <person name="Lai Q."/>
            <person name="Hu Z."/>
            <person name="Shao Z."/>
        </authorList>
    </citation>
    <scope>NUCLEOTIDE SEQUENCE [LARGE SCALE GENOMIC DNA]</scope>
    <source>
        <strain evidence="11 12">CLL-7-23</strain>
    </source>
</reference>
<evidence type="ECO:0000256" key="2">
    <source>
        <dbReference type="ARBA" id="ARBA00022729"/>
    </source>
</evidence>
<dbReference type="InterPro" id="IPR018087">
    <property type="entry name" value="Glyco_hydro_5_CS"/>
</dbReference>
<keyword evidence="3 8" id="KW-0378">Hydrolase</keyword>
<evidence type="ECO:0000256" key="5">
    <source>
        <dbReference type="ARBA" id="ARBA00023277"/>
    </source>
</evidence>
<gene>
    <name evidence="11" type="ORF">PJ311_04260</name>
</gene>
<feature type="domain" description="Carbohydrate binding X2" evidence="10">
    <location>
        <begin position="233"/>
        <end position="316"/>
    </location>
</feature>
<feature type="domain" description="Glycoside hydrolase family 5" evidence="9">
    <location>
        <begin position="2"/>
        <end position="197"/>
    </location>
</feature>
<evidence type="ECO:0000256" key="8">
    <source>
        <dbReference type="RuleBase" id="RU361153"/>
    </source>
</evidence>
<proteinExistence type="inferred from homology"/>
<protein>
    <submittedName>
        <fullName evidence="11">Cellulase family glycosylhydrolase</fullName>
    </submittedName>
</protein>
<keyword evidence="7" id="KW-0624">Polysaccharide degradation</keyword>
<keyword evidence="12" id="KW-1185">Reference proteome</keyword>
<evidence type="ECO:0000259" key="10">
    <source>
        <dbReference type="Pfam" id="PF03442"/>
    </source>
</evidence>
<evidence type="ECO:0000313" key="12">
    <source>
        <dbReference type="Proteomes" id="UP001211894"/>
    </source>
</evidence>
<dbReference type="PANTHER" id="PTHR31297:SF41">
    <property type="entry name" value="ENDOGLUCANASE, PUTATIVE (AFU_ORTHOLOGUE AFUA_5G01830)-RELATED"/>
    <property type="match status" value="1"/>
</dbReference>
<keyword evidence="5" id="KW-0119">Carbohydrate metabolism</keyword>
<evidence type="ECO:0000259" key="9">
    <source>
        <dbReference type="Pfam" id="PF00150"/>
    </source>
</evidence>
<dbReference type="InterPro" id="IPR014756">
    <property type="entry name" value="Ig_E-set"/>
</dbReference>
<dbReference type="SUPFAM" id="SSF81296">
    <property type="entry name" value="E set domains"/>
    <property type="match status" value="1"/>
</dbReference>
<comment type="similarity">
    <text evidence="1 8">Belongs to the glycosyl hydrolase 5 (cellulase A) family.</text>
</comment>
<dbReference type="Gene3D" id="2.60.40.10">
    <property type="entry name" value="Immunoglobulins"/>
    <property type="match status" value="1"/>
</dbReference>
<dbReference type="Pfam" id="PF03442">
    <property type="entry name" value="CBM_X2"/>
    <property type="match status" value="1"/>
</dbReference>
<dbReference type="PROSITE" id="PS00659">
    <property type="entry name" value="GLYCOSYL_HYDROL_F5"/>
    <property type="match status" value="1"/>
</dbReference>
<dbReference type="RefSeq" id="WP_271339684.1">
    <property type="nucleotide sequence ID" value="NZ_JAQKAB010000002.1"/>
</dbReference>
<dbReference type="Gene3D" id="3.20.20.80">
    <property type="entry name" value="Glycosidases"/>
    <property type="match status" value="1"/>
</dbReference>
<dbReference type="InterPro" id="IPR001547">
    <property type="entry name" value="Glyco_hydro_5"/>
</dbReference>
<dbReference type="EMBL" id="JAQKAB010000002">
    <property type="protein sequence ID" value="MDA7025824.1"/>
    <property type="molecule type" value="Genomic_DNA"/>
</dbReference>
<dbReference type="Pfam" id="PF00150">
    <property type="entry name" value="Cellulase"/>
    <property type="match status" value="1"/>
</dbReference>
<dbReference type="Proteomes" id="UP001211894">
    <property type="component" value="Unassembled WGS sequence"/>
</dbReference>
<evidence type="ECO:0000256" key="4">
    <source>
        <dbReference type="ARBA" id="ARBA00023001"/>
    </source>
</evidence>
<keyword evidence="4" id="KW-0136">Cellulose degradation</keyword>
<dbReference type="InterPro" id="IPR017853">
    <property type="entry name" value="GH"/>
</dbReference>
<dbReference type="InterPro" id="IPR013783">
    <property type="entry name" value="Ig-like_fold"/>
</dbReference>
<dbReference type="InterPro" id="IPR050386">
    <property type="entry name" value="Glycosyl_hydrolase_5"/>
</dbReference>
<evidence type="ECO:0000313" key="11">
    <source>
        <dbReference type="EMBL" id="MDA7025824.1"/>
    </source>
</evidence>
<dbReference type="InterPro" id="IPR005102">
    <property type="entry name" value="Carbo-bd_X2"/>
</dbReference>
<comment type="caution">
    <text evidence="11">The sequence shown here is derived from an EMBL/GenBank/DDBJ whole genome shotgun (WGS) entry which is preliminary data.</text>
</comment>
<keyword evidence="2" id="KW-0732">Signal</keyword>
<accession>A0ABT4X0K3</accession>
<name>A0ABT4X0K3_9BACI</name>
<dbReference type="PANTHER" id="PTHR31297">
    <property type="entry name" value="GLUCAN ENDO-1,6-BETA-GLUCOSIDASE B"/>
    <property type="match status" value="1"/>
</dbReference>
<keyword evidence="6 8" id="KW-0326">Glycosidase</keyword>
<evidence type="ECO:0000256" key="6">
    <source>
        <dbReference type="ARBA" id="ARBA00023295"/>
    </source>
</evidence>
<organism evidence="11 12">
    <name type="scientific">Bacillus changyiensis</name>
    <dbReference type="NCBI Taxonomy" id="3004103"/>
    <lineage>
        <taxon>Bacteria</taxon>
        <taxon>Bacillati</taxon>
        <taxon>Bacillota</taxon>
        <taxon>Bacilli</taxon>
        <taxon>Bacillales</taxon>
        <taxon>Bacillaceae</taxon>
        <taxon>Bacillus</taxon>
    </lineage>
</organism>
<dbReference type="SUPFAM" id="SSF51445">
    <property type="entry name" value="(Trans)glycosidases"/>
    <property type="match status" value="1"/>
</dbReference>
<evidence type="ECO:0000256" key="3">
    <source>
        <dbReference type="ARBA" id="ARBA00022801"/>
    </source>
</evidence>
<evidence type="ECO:0000256" key="7">
    <source>
        <dbReference type="ARBA" id="ARBA00023326"/>
    </source>
</evidence>
<evidence type="ECO:0000256" key="1">
    <source>
        <dbReference type="ARBA" id="ARBA00005641"/>
    </source>
</evidence>
<sequence length="331" mass="38786">MNVHHDSWLWINRMGNHQQETLDKLGKVWKQIANHFKNKGDRLLFEIVNEPTGMSPYQMNLLNREMLNVIWASGGENKQRLVIVGGLEDNKNQLLHHFEIPHNKRVVLTFHYYSPWDYVSNWWGRTTWGTSKDIIEMEQDIKPVYEKYVKKGYPVIIGEYGTLKANQKHSKWLYHDIFVQLAHKYQMITMWWDNGNDQFDRIERKWRDPVVKDIIVQAERGIKNAIIKPVDLYIKKGQQLSDQSVDIQLNGRTLTGIFRHSKPLKKSRDYTIDHDGKTVTITEAYITKLMTESAGLGTKGQLTFTFDKGANQVMDVILYAHPKLEKSEFTV</sequence>